<evidence type="ECO:0000256" key="9">
    <source>
        <dbReference type="ARBA" id="ARBA00023136"/>
    </source>
</evidence>
<keyword evidence="4 11" id="KW-0812">Transmembrane</keyword>
<evidence type="ECO:0000256" key="10">
    <source>
        <dbReference type="ARBA" id="ARBA00023170"/>
    </source>
</evidence>
<evidence type="ECO:0000256" key="6">
    <source>
        <dbReference type="ARBA" id="ARBA00022892"/>
    </source>
</evidence>
<feature type="transmembrane region" description="Helical" evidence="11">
    <location>
        <begin position="155"/>
        <end position="173"/>
    </location>
</feature>
<evidence type="ECO:0000256" key="5">
    <source>
        <dbReference type="ARBA" id="ARBA00022824"/>
    </source>
</evidence>
<comment type="caution">
    <text evidence="12">The sequence shown here is derived from an EMBL/GenBank/DDBJ whole genome shotgun (WGS) entry which is preliminary data.</text>
</comment>
<evidence type="ECO:0000313" key="13">
    <source>
        <dbReference type="Proteomes" id="UP000823046"/>
    </source>
</evidence>
<feature type="transmembrane region" description="Helical" evidence="11">
    <location>
        <begin position="123"/>
        <end position="143"/>
    </location>
</feature>
<evidence type="ECO:0000313" key="12">
    <source>
        <dbReference type="EMBL" id="KAF8817786.1"/>
    </source>
</evidence>
<accession>A0ABQ7J3W3</accession>
<evidence type="ECO:0000256" key="7">
    <source>
        <dbReference type="ARBA" id="ARBA00022927"/>
    </source>
</evidence>
<dbReference type="EMBL" id="JADAQX010001471">
    <property type="protein sequence ID" value="KAF8817786.1"/>
    <property type="molecule type" value="Genomic_DNA"/>
</dbReference>
<reference evidence="12 13" key="1">
    <citation type="journal article" date="2020" name="bioRxiv">
        <title>Metabolic contributions of an alphaproteobacterial endosymbiont in the apicomplexan Cardiosporidium cionae.</title>
        <authorList>
            <person name="Hunter E.S."/>
            <person name="Paight C.J."/>
            <person name="Lane C.E."/>
        </authorList>
    </citation>
    <scope>NUCLEOTIDE SEQUENCE [LARGE SCALE GENOMIC DNA]</scope>
    <source>
        <strain evidence="12">ESH_2018</strain>
    </source>
</reference>
<keyword evidence="7" id="KW-0653">Protein transport</keyword>
<feature type="transmembrane region" description="Helical" evidence="11">
    <location>
        <begin position="60"/>
        <end position="78"/>
    </location>
</feature>
<evidence type="ECO:0000256" key="1">
    <source>
        <dbReference type="ARBA" id="ARBA00004477"/>
    </source>
</evidence>
<protein>
    <submittedName>
        <fullName evidence="12">Endoplasmic reticulum lumen protein retaining receptor (ERD2) family protein</fullName>
    </submittedName>
</protein>
<keyword evidence="6" id="KW-0931">ER-Golgi transport</keyword>
<feature type="transmembrane region" description="Helical" evidence="11">
    <location>
        <begin position="185"/>
        <end position="205"/>
    </location>
</feature>
<keyword evidence="8 11" id="KW-1133">Transmembrane helix</keyword>
<evidence type="ECO:0000256" key="11">
    <source>
        <dbReference type="SAM" id="Phobius"/>
    </source>
</evidence>
<proteinExistence type="inferred from homology"/>
<gene>
    <name evidence="12" type="ORF">IE077_001392</name>
</gene>
<evidence type="ECO:0000256" key="2">
    <source>
        <dbReference type="ARBA" id="ARBA00010120"/>
    </source>
</evidence>
<dbReference type="Proteomes" id="UP000823046">
    <property type="component" value="Unassembled WGS sequence"/>
</dbReference>
<evidence type="ECO:0000256" key="8">
    <source>
        <dbReference type="ARBA" id="ARBA00022989"/>
    </source>
</evidence>
<keyword evidence="5" id="KW-0256">Endoplasmic reticulum</keyword>
<organism evidence="12 13">
    <name type="scientific">Cardiosporidium cionae</name>
    <dbReference type="NCBI Taxonomy" id="476202"/>
    <lineage>
        <taxon>Eukaryota</taxon>
        <taxon>Sar</taxon>
        <taxon>Alveolata</taxon>
        <taxon>Apicomplexa</taxon>
        <taxon>Aconoidasida</taxon>
        <taxon>Nephromycida</taxon>
        <taxon>Cardiosporidium</taxon>
    </lineage>
</organism>
<keyword evidence="13" id="KW-1185">Reference proteome</keyword>
<dbReference type="InterPro" id="IPR000133">
    <property type="entry name" value="ER_ret_rcpt"/>
</dbReference>
<comment type="subcellular location">
    <subcellularLocation>
        <location evidence="1">Endoplasmic reticulum membrane</location>
        <topology evidence="1">Multi-pass membrane protein</topology>
    </subcellularLocation>
</comment>
<evidence type="ECO:0000256" key="3">
    <source>
        <dbReference type="ARBA" id="ARBA00022448"/>
    </source>
</evidence>
<evidence type="ECO:0000256" key="4">
    <source>
        <dbReference type="ARBA" id="ARBA00022692"/>
    </source>
</evidence>
<dbReference type="PANTHER" id="PTHR10585">
    <property type="entry name" value="ER LUMEN PROTEIN RETAINING RECEPTOR"/>
    <property type="match status" value="1"/>
</dbReference>
<comment type="similarity">
    <text evidence="2">Belongs to the ERD2 family.</text>
</comment>
<name>A0ABQ7J3W3_9APIC</name>
<dbReference type="PRINTS" id="PR00660">
    <property type="entry name" value="ERLUMENR"/>
</dbReference>
<sequence length="222" mass="26101">MSMNIFRLSGDMLHLCSILLLLWKLRKSKNCVGVSCQMQEIYAIVFVCRYVDLLFKFVSIYNSVMKIVFITSTFYTIYLIRFKPPISQTYNSKQDNFPYLKCLLPPIAVLGVLTAEKLAPTDILWSFSIWLESVAIIPQLMLLQAQKEVENLTSHYVFTMGAYRAFYLLNWVYRYFFEFPPYVNWVGWIAGIVQTALYLDFFYYFCISKWYGVKLVLPTTQV</sequence>
<keyword evidence="10 12" id="KW-0675">Receptor</keyword>
<keyword evidence="9 11" id="KW-0472">Membrane</keyword>
<dbReference type="Pfam" id="PF00810">
    <property type="entry name" value="ER_lumen_recept"/>
    <property type="match status" value="1"/>
</dbReference>
<keyword evidence="3" id="KW-0813">Transport</keyword>